<name>A0A9N9P993_9GLOM</name>
<comment type="caution">
    <text evidence="1">The sequence shown here is derived from an EMBL/GenBank/DDBJ whole genome shotgun (WGS) entry which is preliminary data.</text>
</comment>
<dbReference type="AlphaFoldDB" id="A0A9N9P993"/>
<feature type="non-terminal residue" evidence="1">
    <location>
        <position position="39"/>
    </location>
</feature>
<dbReference type="Proteomes" id="UP000789405">
    <property type="component" value="Unassembled WGS sequence"/>
</dbReference>
<accession>A0A9N9P993</accession>
<evidence type="ECO:0000313" key="1">
    <source>
        <dbReference type="EMBL" id="CAG8802523.1"/>
    </source>
</evidence>
<gene>
    <name evidence="1" type="ORF">DERYTH_LOCUS23696</name>
</gene>
<organism evidence="1 2">
    <name type="scientific">Dentiscutata erythropus</name>
    <dbReference type="NCBI Taxonomy" id="1348616"/>
    <lineage>
        <taxon>Eukaryota</taxon>
        <taxon>Fungi</taxon>
        <taxon>Fungi incertae sedis</taxon>
        <taxon>Mucoromycota</taxon>
        <taxon>Glomeromycotina</taxon>
        <taxon>Glomeromycetes</taxon>
        <taxon>Diversisporales</taxon>
        <taxon>Gigasporaceae</taxon>
        <taxon>Dentiscutata</taxon>
    </lineage>
</organism>
<reference evidence="1" key="1">
    <citation type="submission" date="2021-06" db="EMBL/GenBank/DDBJ databases">
        <authorList>
            <person name="Kallberg Y."/>
            <person name="Tangrot J."/>
            <person name="Rosling A."/>
        </authorList>
    </citation>
    <scope>NUCLEOTIDE SEQUENCE</scope>
    <source>
        <strain evidence="1">MA453B</strain>
    </source>
</reference>
<sequence length="39" mass="4364">YSYMDIQALASLGHDLNSGRFLHQVVDGYASTWFDLNTG</sequence>
<protein>
    <submittedName>
        <fullName evidence="1">4974_t:CDS:1</fullName>
    </submittedName>
</protein>
<feature type="non-terminal residue" evidence="1">
    <location>
        <position position="1"/>
    </location>
</feature>
<evidence type="ECO:0000313" key="2">
    <source>
        <dbReference type="Proteomes" id="UP000789405"/>
    </source>
</evidence>
<dbReference type="EMBL" id="CAJVPY010037025">
    <property type="protein sequence ID" value="CAG8802523.1"/>
    <property type="molecule type" value="Genomic_DNA"/>
</dbReference>
<proteinExistence type="predicted"/>
<keyword evidence="2" id="KW-1185">Reference proteome</keyword>